<dbReference type="CDD" id="cd03156">
    <property type="entry name" value="uroplakin_I_like_LEL"/>
    <property type="match status" value="1"/>
</dbReference>
<keyword evidence="6" id="KW-0325">Glycoprotein</keyword>
<dbReference type="eggNOG" id="KOG3882">
    <property type="taxonomic scope" value="Eukaryota"/>
</dbReference>
<feature type="transmembrane region" description="Helical" evidence="7">
    <location>
        <begin position="54"/>
        <end position="76"/>
    </location>
</feature>
<dbReference type="FunFam" id="1.10.1450.10:FF:000012">
    <property type="entry name" value="Tetraspanin"/>
    <property type="match status" value="1"/>
</dbReference>
<evidence type="ECO:0000256" key="4">
    <source>
        <dbReference type="ARBA" id="ARBA00022989"/>
    </source>
</evidence>
<protein>
    <recommendedName>
        <fullName evidence="7">Tetraspanin</fullName>
    </recommendedName>
</protein>
<evidence type="ECO:0000256" key="5">
    <source>
        <dbReference type="ARBA" id="ARBA00023136"/>
    </source>
</evidence>
<evidence type="ECO:0000313" key="9">
    <source>
        <dbReference type="Proteomes" id="UP000008672"/>
    </source>
</evidence>
<feature type="transmembrane region" description="Helical" evidence="7">
    <location>
        <begin position="83"/>
        <end position="107"/>
    </location>
</feature>
<sequence length="246" mass="27406">MEKILTCLKYLMFLFNFLIFVGGICLLAVGIWVVTNPDGFQNIVTANPLLYTGAYIILSVGGILAVLGFLGFWGAIRENKCLLILFFLLILVIFIVELVGAILALAFRKQIKKEYFVFELQKSYKGDNSTDALTKTWNTIMIAFNCCGALGPEDFGNGSRFYELYPGIVVPDACCKRDNPVFSGKILDQAQCLQKHTDYINSQGCFNTIAKVLKKFIHIVGGISLGVLLIEMFAMLLALCLYNKFD</sequence>
<keyword evidence="9" id="KW-1185">Reference proteome</keyword>
<comment type="subcellular location">
    <subcellularLocation>
        <location evidence="1 7">Membrane</location>
        <topology evidence="1 7">Multi-pass membrane protein</topology>
    </subcellularLocation>
</comment>
<dbReference type="AlphaFoldDB" id="H3AZH9"/>
<dbReference type="Pfam" id="PF00335">
    <property type="entry name" value="Tetraspanin"/>
    <property type="match status" value="1"/>
</dbReference>
<evidence type="ECO:0000256" key="3">
    <source>
        <dbReference type="ARBA" id="ARBA00022692"/>
    </source>
</evidence>
<dbReference type="Gene3D" id="1.10.1450.10">
    <property type="entry name" value="Tetraspanin"/>
    <property type="match status" value="1"/>
</dbReference>
<evidence type="ECO:0000313" key="8">
    <source>
        <dbReference type="Ensembl" id="ENSLACP00000015050.1"/>
    </source>
</evidence>
<proteinExistence type="inferred from homology"/>
<keyword evidence="3 7" id="KW-0812">Transmembrane</keyword>
<evidence type="ECO:0000256" key="2">
    <source>
        <dbReference type="ARBA" id="ARBA00006840"/>
    </source>
</evidence>
<dbReference type="GeneTree" id="ENSGT00940000167691"/>
<dbReference type="Ensembl" id="ENSLACT00000015156.1">
    <property type="protein sequence ID" value="ENSLACP00000015050.1"/>
    <property type="gene ID" value="ENSLACG00000013243.1"/>
</dbReference>
<feature type="transmembrane region" description="Helical" evidence="7">
    <location>
        <begin position="12"/>
        <end position="34"/>
    </location>
</feature>
<dbReference type="InterPro" id="IPR008952">
    <property type="entry name" value="Tetraspanin_EC2_sf"/>
</dbReference>
<dbReference type="GO" id="GO:0005886">
    <property type="term" value="C:plasma membrane"/>
    <property type="evidence" value="ECO:0007669"/>
    <property type="project" value="TreeGrafter"/>
</dbReference>
<keyword evidence="5 7" id="KW-0472">Membrane</keyword>
<gene>
    <name evidence="8" type="primary">LOC102346078</name>
</gene>
<dbReference type="OMA" id="HPGMPWP"/>
<dbReference type="InterPro" id="IPR018499">
    <property type="entry name" value="Tetraspanin/Peripherin"/>
</dbReference>
<dbReference type="EMBL" id="AFYH01013867">
    <property type="status" value="NOT_ANNOTATED_CDS"/>
    <property type="molecule type" value="Genomic_DNA"/>
</dbReference>
<evidence type="ECO:0000256" key="1">
    <source>
        <dbReference type="ARBA" id="ARBA00004141"/>
    </source>
</evidence>
<dbReference type="InterPro" id="IPR000301">
    <property type="entry name" value="Tetraspanin_animals"/>
</dbReference>
<dbReference type="PRINTS" id="PR00259">
    <property type="entry name" value="TMFOUR"/>
</dbReference>
<dbReference type="Proteomes" id="UP000008672">
    <property type="component" value="Unassembled WGS sequence"/>
</dbReference>
<reference evidence="9" key="1">
    <citation type="submission" date="2011-08" db="EMBL/GenBank/DDBJ databases">
        <title>The draft genome of Latimeria chalumnae.</title>
        <authorList>
            <person name="Di Palma F."/>
            <person name="Alfoldi J."/>
            <person name="Johnson J."/>
            <person name="Berlin A."/>
            <person name="Gnerre S."/>
            <person name="Jaffe D."/>
            <person name="MacCallum I."/>
            <person name="Young S."/>
            <person name="Walker B.J."/>
            <person name="Lander E."/>
            <person name="Lindblad-Toh K."/>
        </authorList>
    </citation>
    <scope>NUCLEOTIDE SEQUENCE [LARGE SCALE GENOMIC DNA]</scope>
    <source>
        <strain evidence="9">Wild caught</strain>
    </source>
</reference>
<dbReference type="EMBL" id="AFYH01013866">
    <property type="status" value="NOT_ANNOTATED_CDS"/>
    <property type="molecule type" value="Genomic_DNA"/>
</dbReference>
<comment type="similarity">
    <text evidence="2 7">Belongs to the tetraspanin (TM4SF) family.</text>
</comment>
<evidence type="ECO:0000256" key="7">
    <source>
        <dbReference type="RuleBase" id="RU361218"/>
    </source>
</evidence>
<evidence type="ECO:0000256" key="6">
    <source>
        <dbReference type="ARBA" id="ARBA00023180"/>
    </source>
</evidence>
<dbReference type="PANTHER" id="PTHR19282">
    <property type="entry name" value="TETRASPANIN"/>
    <property type="match status" value="1"/>
</dbReference>
<dbReference type="SUPFAM" id="SSF48652">
    <property type="entry name" value="Tetraspanin"/>
    <property type="match status" value="1"/>
</dbReference>
<accession>H3AZH9</accession>
<organism evidence="8 9">
    <name type="scientific">Latimeria chalumnae</name>
    <name type="common">Coelacanth</name>
    <dbReference type="NCBI Taxonomy" id="7897"/>
    <lineage>
        <taxon>Eukaryota</taxon>
        <taxon>Metazoa</taxon>
        <taxon>Chordata</taxon>
        <taxon>Craniata</taxon>
        <taxon>Vertebrata</taxon>
        <taxon>Euteleostomi</taxon>
        <taxon>Coelacanthiformes</taxon>
        <taxon>Coelacanthidae</taxon>
        <taxon>Latimeria</taxon>
    </lineage>
</organism>
<dbReference type="HOGENOM" id="CLU_055524_4_1_1"/>
<name>H3AZH9_LATCH</name>
<keyword evidence="4 7" id="KW-1133">Transmembrane helix</keyword>
<dbReference type="PANTHER" id="PTHR19282:SF558">
    <property type="entry name" value="TETRASPANIN"/>
    <property type="match status" value="1"/>
</dbReference>
<feature type="transmembrane region" description="Helical" evidence="7">
    <location>
        <begin position="216"/>
        <end position="242"/>
    </location>
</feature>
<dbReference type="InParanoid" id="H3AZH9"/>
<dbReference type="PIRSF" id="PIRSF002419">
    <property type="entry name" value="Tetraspanin"/>
    <property type="match status" value="1"/>
</dbReference>
<reference evidence="8" key="2">
    <citation type="submission" date="2025-08" db="UniProtKB">
        <authorList>
            <consortium name="Ensembl"/>
        </authorList>
    </citation>
    <scope>IDENTIFICATION</scope>
</reference>
<reference evidence="8" key="3">
    <citation type="submission" date="2025-09" db="UniProtKB">
        <authorList>
            <consortium name="Ensembl"/>
        </authorList>
    </citation>
    <scope>IDENTIFICATION</scope>
</reference>
<dbReference type="STRING" id="7897.ENSLACP00000015050"/>